<dbReference type="EMBL" id="CP057293">
    <property type="protein sequence ID" value="QMF68352.1"/>
    <property type="molecule type" value="Genomic_DNA"/>
</dbReference>
<accession>A0A7H9SGM9</accession>
<protein>
    <recommendedName>
        <fullName evidence="5">DUF3811 domain-containing protein</fullName>
    </recommendedName>
</protein>
<dbReference type="EMBL" id="CP058571">
    <property type="protein sequence ID" value="QLG58396.1"/>
    <property type="molecule type" value="Genomic_DNA"/>
</dbReference>
<reference evidence="1" key="1">
    <citation type="journal article" date="2020" name="Int. J. Antimicrob. Agents">
        <title>Identification and characterisation of fosfomycin resistance in Escherichia coli urinary tract infection isolates from Australia.</title>
        <authorList>
            <person name="Mowlaboccus S."/>
            <person name="Daley D."/>
            <person name="Pang S."/>
            <person name="Gottlieb T."/>
            <person name="Merlino J."/>
            <person name="Nimmo G.R."/>
            <person name="George N."/>
            <person name="Korman T.M."/>
            <person name="Streitberg R."/>
            <person name="Robson J."/>
            <person name="Peachey G."/>
            <person name="Collignon P."/>
            <person name="Bradbury S."/>
            <person name="Colombi E."/>
            <person name="Ramsay J.P."/>
            <person name="Rogers B.A."/>
            <person name="Coombs G.W."/>
        </authorList>
    </citation>
    <scope>NUCLEOTIDE SEQUENCE</scope>
    <source>
        <strain evidence="1">EC2</strain>
    </source>
</reference>
<proteinExistence type="predicted"/>
<reference evidence="1" key="4">
    <citation type="submission" date="2020-06" db="EMBL/GenBank/DDBJ databases">
        <authorList>
            <person name="Ramsay J.P."/>
            <person name="Colombi E."/>
            <person name="Mowlaboccus S."/>
        </authorList>
    </citation>
    <scope>NUCLEOTIDE SEQUENCE</scope>
    <source>
        <strain evidence="1">EC2</strain>
    </source>
</reference>
<evidence type="ECO:0000313" key="2">
    <source>
        <dbReference type="EMBL" id="QMF68352.1"/>
    </source>
</evidence>
<reference evidence="2 4" key="3">
    <citation type="submission" date="2020-06" db="EMBL/GenBank/DDBJ databases">
        <title>REHAB project genomes.</title>
        <authorList>
            <person name="Shaw L.P."/>
        </authorList>
    </citation>
    <scope>NUCLEOTIDE SEQUENCE [LARGE SCALE GENOMIC DNA]</scope>
    <source>
        <strain evidence="2 4">RHB30-C10</strain>
    </source>
</reference>
<evidence type="ECO:0000313" key="3">
    <source>
        <dbReference type="Proteomes" id="UP000509796"/>
    </source>
</evidence>
<gene>
    <name evidence="2" type="ORF">HVY77_16265</name>
    <name evidence="1" type="ORF">HX136_17030</name>
</gene>
<dbReference type="Proteomes" id="UP000509796">
    <property type="component" value="Chromosome"/>
</dbReference>
<sequence length="62" mass="7317">MTNEELQAIALSMLERQREKVHQQRESLLNPSPFTRPKRLELEAFLDKYPRRLKSGKTRPPG</sequence>
<reference evidence="3" key="2">
    <citation type="submission" date="2020-06" db="EMBL/GenBank/DDBJ databases">
        <title>Identification and Characterisation of Fosfomycin Resistance in Escherichia coli Urinary Tract Infection Isolates from Australia.</title>
        <authorList>
            <person name="Mowlaboccus S."/>
            <person name="Daley D."/>
            <person name="Pang S."/>
            <person name="Gottlieb T."/>
            <person name="Nimmo G.R."/>
            <person name="George N."/>
            <person name="Korman T.M."/>
            <person name="Strietberg R."/>
            <person name="Robson J."/>
            <person name="Peachey G."/>
            <person name="Collignon P."/>
            <person name="Bradbury S."/>
            <person name="Colombi E."/>
            <person name="Ramsay J.P."/>
            <person name="Rogers B.A."/>
            <person name="Coombs G.W."/>
        </authorList>
    </citation>
    <scope>NUCLEOTIDE SEQUENCE [LARGE SCALE GENOMIC DNA]</scope>
    <source>
        <strain evidence="3">EC2</strain>
    </source>
</reference>
<dbReference type="AlphaFoldDB" id="A0A7H9SGM9"/>
<name>A0A7H9SGM9_ECOLX</name>
<organism evidence="2 4">
    <name type="scientific">Escherichia coli</name>
    <dbReference type="NCBI Taxonomy" id="562"/>
    <lineage>
        <taxon>Bacteria</taxon>
        <taxon>Pseudomonadati</taxon>
        <taxon>Pseudomonadota</taxon>
        <taxon>Gammaproteobacteria</taxon>
        <taxon>Enterobacterales</taxon>
        <taxon>Enterobacteriaceae</taxon>
        <taxon>Escherichia</taxon>
    </lineage>
</organism>
<dbReference type="RefSeq" id="WP_000180465.1">
    <property type="nucleotide sequence ID" value="NZ_AP018802.1"/>
</dbReference>
<evidence type="ECO:0008006" key="5">
    <source>
        <dbReference type="Google" id="ProtNLM"/>
    </source>
</evidence>
<evidence type="ECO:0000313" key="4">
    <source>
        <dbReference type="Proteomes" id="UP000512322"/>
    </source>
</evidence>
<evidence type="ECO:0000313" key="1">
    <source>
        <dbReference type="EMBL" id="QLG58396.1"/>
    </source>
</evidence>
<dbReference type="Proteomes" id="UP000512322">
    <property type="component" value="Chromosome"/>
</dbReference>